<reference evidence="4" key="1">
    <citation type="journal article" date="2019" name="Int. J. Syst. Evol. Microbiol.">
        <title>The Global Catalogue of Microorganisms (GCM) 10K type strain sequencing project: providing services to taxonomists for standard genome sequencing and annotation.</title>
        <authorList>
            <consortium name="The Broad Institute Genomics Platform"/>
            <consortium name="The Broad Institute Genome Sequencing Center for Infectious Disease"/>
            <person name="Wu L."/>
            <person name="Ma J."/>
        </authorList>
    </citation>
    <scope>NUCLEOTIDE SEQUENCE [LARGE SCALE GENOMIC DNA]</scope>
    <source>
        <strain evidence="4">CGMCC 1.12295</strain>
    </source>
</reference>
<accession>A0ABW4KEM6</accession>
<evidence type="ECO:0000313" key="4">
    <source>
        <dbReference type="Proteomes" id="UP001597301"/>
    </source>
</evidence>
<protein>
    <recommendedName>
        <fullName evidence="1">UPF0346 protein ACFSCZ_07935</fullName>
    </recommendedName>
</protein>
<dbReference type="HAMAP" id="MF_01538">
    <property type="entry name" value="UPF0346"/>
    <property type="match status" value="1"/>
</dbReference>
<dbReference type="NCBIfam" id="NF010193">
    <property type="entry name" value="PRK13672.1"/>
    <property type="match status" value="1"/>
</dbReference>
<name>A0ABW4KEM6_9BACI</name>
<dbReference type="Gene3D" id="1.10.150.260">
    <property type="entry name" value="YozE SAM-like"/>
    <property type="match status" value="1"/>
</dbReference>
<gene>
    <name evidence="3" type="ORF">ACFSCZ_07935</name>
</gene>
<keyword evidence="4" id="KW-1185">Reference proteome</keyword>
<dbReference type="SUPFAM" id="SSF140652">
    <property type="entry name" value="YozE-like"/>
    <property type="match status" value="1"/>
</dbReference>
<dbReference type="InterPro" id="IPR023089">
    <property type="entry name" value="YozE_SAM-like"/>
</dbReference>
<evidence type="ECO:0000313" key="3">
    <source>
        <dbReference type="EMBL" id="MFD1706685.1"/>
    </source>
</evidence>
<proteinExistence type="inferred from homology"/>
<feature type="domain" description="YozE SAM-like" evidence="2">
    <location>
        <begin position="4"/>
        <end position="70"/>
    </location>
</feature>
<comment type="caution">
    <text evidence="3">The sequence shown here is derived from an EMBL/GenBank/DDBJ whole genome shotgun (WGS) entry which is preliminary data.</text>
</comment>
<sequence length="75" mass="9122">MNKSFYHFILKYRQPEAKDPISYFSEEVYKDHSFPKTSTDYAEISDYLELNGEYRSTLSVFDKAWEMYLEEENKK</sequence>
<dbReference type="Proteomes" id="UP001597301">
    <property type="component" value="Unassembled WGS sequence"/>
</dbReference>
<dbReference type="Pfam" id="PF06855">
    <property type="entry name" value="YozE_SAM_like"/>
    <property type="match status" value="1"/>
</dbReference>
<dbReference type="InterPro" id="IPR036806">
    <property type="entry name" value="YozE_SAM-like_sf"/>
</dbReference>
<comment type="similarity">
    <text evidence="1">Belongs to the UPF0346 family.</text>
</comment>
<organism evidence="3 4">
    <name type="scientific">Siminovitchia sediminis</name>
    <dbReference type="NCBI Taxonomy" id="1274353"/>
    <lineage>
        <taxon>Bacteria</taxon>
        <taxon>Bacillati</taxon>
        <taxon>Bacillota</taxon>
        <taxon>Bacilli</taxon>
        <taxon>Bacillales</taxon>
        <taxon>Bacillaceae</taxon>
        <taxon>Siminovitchia</taxon>
    </lineage>
</organism>
<dbReference type="InterPro" id="IPR010673">
    <property type="entry name" value="UPF0346"/>
</dbReference>
<dbReference type="EMBL" id="JBHUEO010000017">
    <property type="protein sequence ID" value="MFD1706685.1"/>
    <property type="molecule type" value="Genomic_DNA"/>
</dbReference>
<evidence type="ECO:0000259" key="2">
    <source>
        <dbReference type="Pfam" id="PF06855"/>
    </source>
</evidence>
<dbReference type="RefSeq" id="WP_380773325.1">
    <property type="nucleotide sequence ID" value="NZ_JBHUEO010000017.1"/>
</dbReference>
<dbReference type="PIRSF" id="PIRSF037262">
    <property type="entry name" value="UCP037262"/>
    <property type="match status" value="1"/>
</dbReference>
<evidence type="ECO:0000256" key="1">
    <source>
        <dbReference type="HAMAP-Rule" id="MF_01538"/>
    </source>
</evidence>